<keyword evidence="4 11" id="KW-0028">Amino-acid biosynthesis</keyword>
<dbReference type="HAMAP" id="MF_00109">
    <property type="entry name" value="Shikimate_kinase"/>
    <property type="match status" value="1"/>
</dbReference>
<dbReference type="UniPathway" id="UPA00053">
    <property type="reaction ID" value="UER00088"/>
</dbReference>
<comment type="similarity">
    <text evidence="2 11">Belongs to the shikimate kinase family.</text>
</comment>
<gene>
    <name evidence="11 12" type="primary">aroK</name>
    <name evidence="12" type="ORF">SG0102_11830</name>
</gene>
<evidence type="ECO:0000256" key="6">
    <source>
        <dbReference type="ARBA" id="ARBA00022741"/>
    </source>
</evidence>
<name>A0A3G9JSX6_9FIRM</name>
<dbReference type="InParanoid" id="A0A3G9JSX6"/>
<comment type="subcellular location">
    <subcellularLocation>
        <location evidence="11">Cytoplasm</location>
    </subcellularLocation>
</comment>
<feature type="binding site" evidence="11">
    <location>
        <position position="132"/>
    </location>
    <ligand>
        <name>substrate</name>
    </ligand>
</feature>
<dbReference type="InterPro" id="IPR031322">
    <property type="entry name" value="Shikimate/glucono_kinase"/>
</dbReference>
<evidence type="ECO:0000256" key="4">
    <source>
        <dbReference type="ARBA" id="ARBA00022605"/>
    </source>
</evidence>
<proteinExistence type="inferred from homology"/>
<dbReference type="Gene3D" id="3.40.50.300">
    <property type="entry name" value="P-loop containing nucleotide triphosphate hydrolases"/>
    <property type="match status" value="1"/>
</dbReference>
<dbReference type="PANTHER" id="PTHR21087">
    <property type="entry name" value="SHIKIMATE KINASE"/>
    <property type="match status" value="1"/>
</dbReference>
<dbReference type="EMBL" id="AP019309">
    <property type="protein sequence ID" value="BBH26249.1"/>
    <property type="molecule type" value="Genomic_DNA"/>
</dbReference>
<accession>A0A3G9JSX6</accession>
<evidence type="ECO:0000256" key="8">
    <source>
        <dbReference type="ARBA" id="ARBA00022840"/>
    </source>
</evidence>
<dbReference type="InterPro" id="IPR023000">
    <property type="entry name" value="Shikimate_kinase_CS"/>
</dbReference>
<feature type="binding site" evidence="11">
    <location>
        <position position="56"/>
    </location>
    <ligand>
        <name>substrate</name>
    </ligand>
</feature>
<evidence type="ECO:0000256" key="5">
    <source>
        <dbReference type="ARBA" id="ARBA00022679"/>
    </source>
</evidence>
<dbReference type="FunCoup" id="A0A3G9JSX6">
    <property type="interactions" value="359"/>
</dbReference>
<dbReference type="InterPro" id="IPR000623">
    <property type="entry name" value="Shikimate_kinase/TSH1"/>
</dbReference>
<keyword evidence="11" id="KW-0963">Cytoplasm</keyword>
<dbReference type="GO" id="GO:0004765">
    <property type="term" value="F:shikimate kinase activity"/>
    <property type="evidence" value="ECO:0007669"/>
    <property type="project" value="UniProtKB-UniRule"/>
</dbReference>
<reference evidence="12 13" key="1">
    <citation type="submission" date="2018-11" db="EMBL/GenBank/DDBJ databases">
        <title>Novel Erysipelotrichaceae bacterium isolated from small intestine of a swine.</title>
        <authorList>
            <person name="Kim J.S."/>
            <person name="Choe H."/>
            <person name="Lee Y.R."/>
            <person name="Kim K.M."/>
            <person name="Park D.S."/>
        </authorList>
    </citation>
    <scope>NUCLEOTIDE SEQUENCE [LARGE SCALE GENOMIC DNA]</scope>
    <source>
        <strain evidence="12 13">SG0102</strain>
    </source>
</reference>
<comment type="function">
    <text evidence="11">Catalyzes the specific phosphorylation of the 3-hydroxyl group of shikimic acid using ATP as a cosubstrate.</text>
</comment>
<feature type="binding site" evidence="11">
    <location>
        <position position="115"/>
    </location>
    <ligand>
        <name>ATP</name>
        <dbReference type="ChEBI" id="CHEBI:30616"/>
    </ligand>
</feature>
<keyword evidence="11" id="KW-0460">Magnesium</keyword>
<dbReference type="PANTHER" id="PTHR21087:SF16">
    <property type="entry name" value="SHIKIMATE KINASE 1, CHLOROPLASTIC"/>
    <property type="match status" value="1"/>
</dbReference>
<dbReference type="InterPro" id="IPR027417">
    <property type="entry name" value="P-loop_NTPase"/>
</dbReference>
<evidence type="ECO:0000256" key="1">
    <source>
        <dbReference type="ARBA" id="ARBA00004842"/>
    </source>
</evidence>
<dbReference type="CDD" id="cd00464">
    <property type="entry name" value="SK"/>
    <property type="match status" value="1"/>
</dbReference>
<dbReference type="Proteomes" id="UP000268059">
    <property type="component" value="Chromosome"/>
</dbReference>
<evidence type="ECO:0000256" key="10">
    <source>
        <dbReference type="ARBA" id="ARBA00048567"/>
    </source>
</evidence>
<feature type="binding site" evidence="11">
    <location>
        <position position="33"/>
    </location>
    <ligand>
        <name>substrate</name>
    </ligand>
</feature>
<dbReference type="PRINTS" id="PR01100">
    <property type="entry name" value="SHIKIMTKNASE"/>
</dbReference>
<organism evidence="12 13">
    <name type="scientific">Intestinibaculum porci</name>
    <dbReference type="NCBI Taxonomy" id="2487118"/>
    <lineage>
        <taxon>Bacteria</taxon>
        <taxon>Bacillati</taxon>
        <taxon>Bacillota</taxon>
        <taxon>Erysipelotrichia</taxon>
        <taxon>Erysipelotrichales</taxon>
        <taxon>Erysipelotrichaceae</taxon>
        <taxon>Intestinibaculum</taxon>
    </lineage>
</organism>
<evidence type="ECO:0000256" key="2">
    <source>
        <dbReference type="ARBA" id="ARBA00006997"/>
    </source>
</evidence>
<comment type="subunit">
    <text evidence="11">Monomer.</text>
</comment>
<feature type="binding site" evidence="11">
    <location>
        <position position="15"/>
    </location>
    <ligand>
        <name>Mg(2+)</name>
        <dbReference type="ChEBI" id="CHEBI:18420"/>
    </ligand>
</feature>
<comment type="pathway">
    <text evidence="1 11">Metabolic intermediate biosynthesis; chorismate biosynthesis; chorismate from D-erythrose 4-phosphate and phosphoenolpyruvate: step 5/7.</text>
</comment>
<protein>
    <recommendedName>
        <fullName evidence="3 11">Shikimate kinase</fullName>
        <shortName evidence="11">SK</shortName>
        <ecNumber evidence="3 11">2.7.1.71</ecNumber>
    </recommendedName>
</protein>
<evidence type="ECO:0000256" key="11">
    <source>
        <dbReference type="HAMAP-Rule" id="MF_00109"/>
    </source>
</evidence>
<evidence type="ECO:0000256" key="9">
    <source>
        <dbReference type="ARBA" id="ARBA00023141"/>
    </source>
</evidence>
<keyword evidence="9 11" id="KW-0057">Aromatic amino acid biosynthesis</keyword>
<keyword evidence="5 11" id="KW-0808">Transferase</keyword>
<dbReference type="SUPFAM" id="SSF52540">
    <property type="entry name" value="P-loop containing nucleoside triphosphate hydrolases"/>
    <property type="match status" value="1"/>
</dbReference>
<evidence type="ECO:0000313" key="12">
    <source>
        <dbReference type="EMBL" id="BBH26249.1"/>
    </source>
</evidence>
<dbReference type="RefSeq" id="WP_125119140.1">
    <property type="nucleotide sequence ID" value="NZ_AP019309.1"/>
</dbReference>
<keyword evidence="13" id="KW-1185">Reference proteome</keyword>
<comment type="cofactor">
    <cofactor evidence="11">
        <name>Mg(2+)</name>
        <dbReference type="ChEBI" id="CHEBI:18420"/>
    </cofactor>
    <text evidence="11">Binds 1 Mg(2+) ion per subunit.</text>
</comment>
<dbReference type="GO" id="GO:0009073">
    <property type="term" value="P:aromatic amino acid family biosynthetic process"/>
    <property type="evidence" value="ECO:0007669"/>
    <property type="project" value="UniProtKB-KW"/>
</dbReference>
<comment type="catalytic activity">
    <reaction evidence="10 11">
        <text>shikimate + ATP = 3-phosphoshikimate + ADP + H(+)</text>
        <dbReference type="Rhea" id="RHEA:13121"/>
        <dbReference type="ChEBI" id="CHEBI:15378"/>
        <dbReference type="ChEBI" id="CHEBI:30616"/>
        <dbReference type="ChEBI" id="CHEBI:36208"/>
        <dbReference type="ChEBI" id="CHEBI:145989"/>
        <dbReference type="ChEBI" id="CHEBI:456216"/>
        <dbReference type="EC" id="2.7.1.71"/>
    </reaction>
</comment>
<evidence type="ECO:0000256" key="3">
    <source>
        <dbReference type="ARBA" id="ARBA00012154"/>
    </source>
</evidence>
<keyword evidence="8 11" id="KW-0067">ATP-binding</keyword>
<dbReference type="OrthoDB" id="9800332at2"/>
<dbReference type="AlphaFoldDB" id="A0A3G9JSX6"/>
<keyword evidence="11" id="KW-0479">Metal-binding</keyword>
<dbReference type="Pfam" id="PF01202">
    <property type="entry name" value="SKI"/>
    <property type="match status" value="1"/>
</dbReference>
<dbReference type="PROSITE" id="PS01128">
    <property type="entry name" value="SHIKIMATE_KINASE"/>
    <property type="match status" value="1"/>
</dbReference>
<dbReference type="KEGG" id="ebm:SG0102_11830"/>
<evidence type="ECO:0000313" key="13">
    <source>
        <dbReference type="Proteomes" id="UP000268059"/>
    </source>
</evidence>
<feature type="binding site" evidence="11">
    <location>
        <begin position="11"/>
        <end position="16"/>
    </location>
    <ligand>
        <name>ATP</name>
        <dbReference type="ChEBI" id="CHEBI:30616"/>
    </ligand>
</feature>
<evidence type="ECO:0000256" key="7">
    <source>
        <dbReference type="ARBA" id="ARBA00022777"/>
    </source>
</evidence>
<keyword evidence="6 11" id="KW-0547">Nucleotide-binding</keyword>
<sequence length="163" mass="18217">MSNIVLIGIMGCGKSTVGKALAKALQYQFIDADDYLVDKYQMSIPDMFAISEDYFRDRESACLDDFVSKDHSVIAMGGGVIKRAENHPKLKKIGKVIYLDRPIEDIVNDVDTSGRPLLKDGAEKLYALDKERRALYEAAADVQLINDGSVEDMVAKIKDHWED</sequence>
<dbReference type="EC" id="2.7.1.71" evidence="3 11"/>
<feature type="binding site" evidence="11">
    <location>
        <position position="78"/>
    </location>
    <ligand>
        <name>substrate</name>
    </ligand>
</feature>
<dbReference type="GO" id="GO:0008652">
    <property type="term" value="P:amino acid biosynthetic process"/>
    <property type="evidence" value="ECO:0007669"/>
    <property type="project" value="UniProtKB-KW"/>
</dbReference>
<keyword evidence="7 11" id="KW-0418">Kinase</keyword>
<dbReference type="GO" id="GO:0005829">
    <property type="term" value="C:cytosol"/>
    <property type="evidence" value="ECO:0007669"/>
    <property type="project" value="TreeGrafter"/>
</dbReference>
<comment type="caution">
    <text evidence="11">Lacks conserved residue(s) required for the propagation of feature annotation.</text>
</comment>
<dbReference type="GO" id="GO:0009423">
    <property type="term" value="P:chorismate biosynthetic process"/>
    <property type="evidence" value="ECO:0007669"/>
    <property type="project" value="UniProtKB-UniRule"/>
</dbReference>
<dbReference type="GO" id="GO:0000287">
    <property type="term" value="F:magnesium ion binding"/>
    <property type="evidence" value="ECO:0007669"/>
    <property type="project" value="UniProtKB-UniRule"/>
</dbReference>
<dbReference type="GO" id="GO:0005524">
    <property type="term" value="F:ATP binding"/>
    <property type="evidence" value="ECO:0007669"/>
    <property type="project" value="UniProtKB-UniRule"/>
</dbReference>